<protein>
    <submittedName>
        <fullName evidence="1">Uncharacterized protein</fullName>
    </submittedName>
</protein>
<sequence length="114" mass="12524">MNDEALQRLQKLVDGPRDGALLRFGLANEYARLEQWPQAIREARAALAFQHDYSAAWKLLGKALLAGGEPQQALQAYRDGIAVAEQRGDKQAAKEMTVFARRIEKTLAASDGAS</sequence>
<dbReference type="Proteomes" id="UP000279384">
    <property type="component" value="Unassembled WGS sequence"/>
</dbReference>
<gene>
    <name evidence="1" type="ORF">C8E02_1018</name>
</gene>
<comment type="caution">
    <text evidence="1">The sequence shown here is derived from an EMBL/GenBank/DDBJ whole genome shotgun (WGS) entry which is preliminary data.</text>
</comment>
<dbReference type="InterPro" id="IPR019734">
    <property type="entry name" value="TPR_rpt"/>
</dbReference>
<evidence type="ECO:0000313" key="2">
    <source>
        <dbReference type="Proteomes" id="UP000279384"/>
    </source>
</evidence>
<dbReference type="EMBL" id="RBID01000011">
    <property type="protein sequence ID" value="RKQ61249.1"/>
    <property type="molecule type" value="Genomic_DNA"/>
</dbReference>
<dbReference type="RefSeq" id="WP_120809880.1">
    <property type="nucleotide sequence ID" value="NZ_JAYRSL010000003.1"/>
</dbReference>
<reference evidence="1 2" key="1">
    <citation type="submission" date="2018-10" db="EMBL/GenBank/DDBJ databases">
        <title>Genomic Encyclopedia of Type Strains, Phase IV (KMG-IV): sequencing the most valuable type-strain genomes for metagenomic binning, comparative biology and taxonomic classification.</title>
        <authorList>
            <person name="Goeker M."/>
        </authorList>
    </citation>
    <scope>NUCLEOTIDE SEQUENCE [LARGE SCALE GENOMIC DNA]</scope>
    <source>
        <strain evidence="1 2">DSM 3303</strain>
    </source>
</reference>
<accession>A0A495BIS1</accession>
<name>A0A495BIS1_VOGIN</name>
<dbReference type="SUPFAM" id="SSF48452">
    <property type="entry name" value="TPR-like"/>
    <property type="match status" value="1"/>
</dbReference>
<evidence type="ECO:0000313" key="1">
    <source>
        <dbReference type="EMBL" id="RKQ61249.1"/>
    </source>
</evidence>
<dbReference type="InterPro" id="IPR011990">
    <property type="entry name" value="TPR-like_helical_dom_sf"/>
</dbReference>
<organism evidence="1 2">
    <name type="scientific">Vogesella indigofera</name>
    <name type="common">Pseudomonas indigofera</name>
    <dbReference type="NCBI Taxonomy" id="45465"/>
    <lineage>
        <taxon>Bacteria</taxon>
        <taxon>Pseudomonadati</taxon>
        <taxon>Pseudomonadota</taxon>
        <taxon>Betaproteobacteria</taxon>
        <taxon>Neisseriales</taxon>
        <taxon>Chromobacteriaceae</taxon>
        <taxon>Vogesella</taxon>
    </lineage>
</organism>
<proteinExistence type="predicted"/>
<dbReference type="AlphaFoldDB" id="A0A495BIS1"/>
<dbReference type="Gene3D" id="1.25.40.10">
    <property type="entry name" value="Tetratricopeptide repeat domain"/>
    <property type="match status" value="1"/>
</dbReference>
<dbReference type="SMART" id="SM00028">
    <property type="entry name" value="TPR"/>
    <property type="match status" value="2"/>
</dbReference>